<proteinExistence type="predicted"/>
<evidence type="ECO:0000313" key="2">
    <source>
        <dbReference type="Proteomes" id="UP000011724"/>
    </source>
</evidence>
<organism evidence="1 2">
    <name type="scientific">Pseudodesulfovibrio piezophilus (strain DSM 21447 / JCM 15486 / C1TLV30)</name>
    <name type="common">Desulfovibrio piezophilus</name>
    <dbReference type="NCBI Taxonomy" id="1322246"/>
    <lineage>
        <taxon>Bacteria</taxon>
        <taxon>Pseudomonadati</taxon>
        <taxon>Thermodesulfobacteriota</taxon>
        <taxon>Desulfovibrionia</taxon>
        <taxon>Desulfovibrionales</taxon>
        <taxon>Desulfovibrionaceae</taxon>
    </lineage>
</organism>
<keyword evidence="2" id="KW-1185">Reference proteome</keyword>
<sequence length="49" mass="5453">MTFSVKKNYISDRHSNVPDGGEWLLCDEGISVVGRCEEHLVGEGIFSIK</sequence>
<reference evidence="2" key="2">
    <citation type="journal article" date="2013" name="Stand. Genomic Sci.">
        <title>Complete genome sequence of Desulfocapsa sulfexigens, a marine deltaproteobacterium specialized in disproportionating inorganic sulfur compounds.</title>
        <authorList>
            <person name="Finster K.W."/>
            <person name="Kjeldsen K.U."/>
            <person name="Kube M."/>
            <person name="Reinhardt R."/>
            <person name="Mussmann M."/>
            <person name="Amann R."/>
            <person name="Schreiber L."/>
        </authorList>
    </citation>
    <scope>NUCLEOTIDE SEQUENCE [LARGE SCALE GENOMIC DNA]</scope>
    <source>
        <strain evidence="2">DSM 10523 / SB164P1</strain>
    </source>
</reference>
<dbReference type="AlphaFoldDB" id="M1WLT7"/>
<dbReference type="HOGENOM" id="CLU_3134916_0_0_7"/>
<dbReference type="STRING" id="1322246.BN4_11193"/>
<dbReference type="KEGG" id="dpi:BN4_11193"/>
<dbReference type="PATRIC" id="fig|879567.3.peg.1230"/>
<dbReference type="Proteomes" id="UP000011724">
    <property type="component" value="Chromosome"/>
</dbReference>
<reference evidence="1 2" key="1">
    <citation type="journal article" date="2013" name="PLoS ONE">
        <title>The first genomic and proteomic characterization of a deep-sea sulfate reducer: insights into the piezophilic lifestyle of Desulfovibrio piezophilus.</title>
        <authorList>
            <person name="Pradel N."/>
            <person name="Ji B."/>
            <person name="Gimenez G."/>
            <person name="Talla E."/>
            <person name="Lenoble P."/>
            <person name="Garel M."/>
            <person name="Tamburini C."/>
            <person name="Fourquet P."/>
            <person name="Lebrun R."/>
            <person name="Bertin P."/>
            <person name="Denis Y."/>
            <person name="Pophillat M."/>
            <person name="Barbe V."/>
            <person name="Ollivier B."/>
            <person name="Dolla A."/>
        </authorList>
    </citation>
    <scope>NUCLEOTIDE SEQUENCE [LARGE SCALE GENOMIC DNA]</scope>
    <source>
        <strain evidence="2">DSM 10523 / SB164P1</strain>
    </source>
</reference>
<protein>
    <submittedName>
        <fullName evidence="1">Uncharacterized protein</fullName>
    </submittedName>
</protein>
<gene>
    <name evidence="1" type="ordered locus">BN4_11193</name>
</gene>
<evidence type="ECO:0000313" key="1">
    <source>
        <dbReference type="EMBL" id="CCH48430.1"/>
    </source>
</evidence>
<dbReference type="EMBL" id="FO203427">
    <property type="protein sequence ID" value="CCH48430.1"/>
    <property type="molecule type" value="Genomic_DNA"/>
</dbReference>
<name>M1WLT7_PSEP2</name>
<accession>M1WLT7</accession>